<feature type="transmembrane region" description="Helical" evidence="7">
    <location>
        <begin position="55"/>
        <end position="81"/>
    </location>
</feature>
<evidence type="ECO:0000256" key="5">
    <source>
        <dbReference type="ARBA" id="ARBA00022989"/>
    </source>
</evidence>
<comment type="similarity">
    <text evidence="7">Belongs to the binding-protein-dependent transport system permease family.</text>
</comment>
<dbReference type="SUPFAM" id="SSF161098">
    <property type="entry name" value="MetI-like"/>
    <property type="match status" value="1"/>
</dbReference>
<feature type="domain" description="ABC transmembrane type-1" evidence="8">
    <location>
        <begin position="56"/>
        <end position="236"/>
    </location>
</feature>
<organism evidence="9 10">
    <name type="scientific">Aliidongia dinghuensis</name>
    <dbReference type="NCBI Taxonomy" id="1867774"/>
    <lineage>
        <taxon>Bacteria</taxon>
        <taxon>Pseudomonadati</taxon>
        <taxon>Pseudomonadota</taxon>
        <taxon>Alphaproteobacteria</taxon>
        <taxon>Rhodospirillales</taxon>
        <taxon>Dongiaceae</taxon>
        <taxon>Aliidongia</taxon>
    </lineage>
</organism>
<keyword evidence="5 7" id="KW-1133">Transmembrane helix</keyword>
<dbReference type="Proteomes" id="UP000646365">
    <property type="component" value="Unassembled WGS sequence"/>
</dbReference>
<evidence type="ECO:0000256" key="3">
    <source>
        <dbReference type="ARBA" id="ARBA00022475"/>
    </source>
</evidence>
<dbReference type="PANTHER" id="PTHR30151">
    <property type="entry name" value="ALKANE SULFONATE ABC TRANSPORTER-RELATED, MEMBRANE SUBUNIT"/>
    <property type="match status" value="1"/>
</dbReference>
<dbReference type="PANTHER" id="PTHR30151:SF0">
    <property type="entry name" value="ABC TRANSPORTER PERMEASE PROTEIN MJ0413-RELATED"/>
    <property type="match status" value="1"/>
</dbReference>
<keyword evidence="4 7" id="KW-0812">Transmembrane</keyword>
<feature type="transmembrane region" description="Helical" evidence="7">
    <location>
        <begin position="93"/>
        <end position="114"/>
    </location>
</feature>
<keyword evidence="2 7" id="KW-0813">Transport</keyword>
<feature type="transmembrane region" description="Helical" evidence="7">
    <location>
        <begin position="182"/>
        <end position="206"/>
    </location>
</feature>
<evidence type="ECO:0000256" key="7">
    <source>
        <dbReference type="RuleBase" id="RU363032"/>
    </source>
</evidence>
<dbReference type="EMBL" id="BMJQ01000036">
    <property type="protein sequence ID" value="GGF50953.1"/>
    <property type="molecule type" value="Genomic_DNA"/>
</dbReference>
<comment type="subcellular location">
    <subcellularLocation>
        <location evidence="1 7">Cell membrane</location>
        <topology evidence="1 7">Multi-pass membrane protein</topology>
    </subcellularLocation>
</comment>
<sequence length="249" mass="26602">MKHRSLVTAGVVLALALALEVGCRAGLVARTVILPPSEVAASLYDLLRSGEYTSAILATLGNIAISAAISIVGGFISGLIIHASRFLRAGLEPFLASYYAVPTFIFYPVFIVLFGVGSAAIIAIAVLMGVVAMITATLHGLDHLPRVLTRTAHVLRLSPLKTALLVQLPATAPYLFTGMRLAIAYAFIGVIASEFILAGDGLGYAIAYAYNNFENRTMYALMLLIVLAVTAVNAVLDHFDRRLQSRLRR</sequence>
<dbReference type="RefSeq" id="WP_189052547.1">
    <property type="nucleotide sequence ID" value="NZ_BMJQ01000036.1"/>
</dbReference>
<accession>A0A8J3E7C0</accession>
<gene>
    <name evidence="9" type="ORF">GCM10011611_66740</name>
</gene>
<keyword evidence="6 7" id="KW-0472">Membrane</keyword>
<feature type="transmembrane region" description="Helical" evidence="7">
    <location>
        <begin position="218"/>
        <end position="239"/>
    </location>
</feature>
<reference evidence="9" key="1">
    <citation type="journal article" date="2014" name="Int. J. Syst. Evol. Microbiol.">
        <title>Complete genome sequence of Corynebacterium casei LMG S-19264T (=DSM 44701T), isolated from a smear-ripened cheese.</title>
        <authorList>
            <consortium name="US DOE Joint Genome Institute (JGI-PGF)"/>
            <person name="Walter F."/>
            <person name="Albersmeier A."/>
            <person name="Kalinowski J."/>
            <person name="Ruckert C."/>
        </authorList>
    </citation>
    <scope>NUCLEOTIDE SEQUENCE</scope>
    <source>
        <strain evidence="9">CGMCC 1.15725</strain>
    </source>
</reference>
<dbReference type="GO" id="GO:0005886">
    <property type="term" value="C:plasma membrane"/>
    <property type="evidence" value="ECO:0007669"/>
    <property type="project" value="UniProtKB-SubCell"/>
</dbReference>
<dbReference type="GO" id="GO:0055085">
    <property type="term" value="P:transmembrane transport"/>
    <property type="evidence" value="ECO:0007669"/>
    <property type="project" value="InterPro"/>
</dbReference>
<evidence type="ECO:0000313" key="9">
    <source>
        <dbReference type="EMBL" id="GGF50953.1"/>
    </source>
</evidence>
<evidence type="ECO:0000256" key="4">
    <source>
        <dbReference type="ARBA" id="ARBA00022692"/>
    </source>
</evidence>
<evidence type="ECO:0000256" key="1">
    <source>
        <dbReference type="ARBA" id="ARBA00004651"/>
    </source>
</evidence>
<dbReference type="Pfam" id="PF00528">
    <property type="entry name" value="BPD_transp_1"/>
    <property type="match status" value="1"/>
</dbReference>
<comment type="caution">
    <text evidence="9">The sequence shown here is derived from an EMBL/GenBank/DDBJ whole genome shotgun (WGS) entry which is preliminary data.</text>
</comment>
<dbReference type="CDD" id="cd06261">
    <property type="entry name" value="TM_PBP2"/>
    <property type="match status" value="1"/>
</dbReference>
<name>A0A8J3E7C0_9PROT</name>
<protein>
    <submittedName>
        <fullName evidence="9">Nitrate ABC transporter permease</fullName>
    </submittedName>
</protein>
<dbReference type="InterPro" id="IPR035906">
    <property type="entry name" value="MetI-like_sf"/>
</dbReference>
<dbReference type="PROSITE" id="PS50928">
    <property type="entry name" value="ABC_TM1"/>
    <property type="match status" value="1"/>
</dbReference>
<evidence type="ECO:0000256" key="2">
    <source>
        <dbReference type="ARBA" id="ARBA00022448"/>
    </source>
</evidence>
<evidence type="ECO:0000256" key="6">
    <source>
        <dbReference type="ARBA" id="ARBA00023136"/>
    </source>
</evidence>
<evidence type="ECO:0000259" key="8">
    <source>
        <dbReference type="PROSITE" id="PS50928"/>
    </source>
</evidence>
<reference evidence="9" key="2">
    <citation type="submission" date="2020-09" db="EMBL/GenBank/DDBJ databases">
        <authorList>
            <person name="Sun Q."/>
            <person name="Zhou Y."/>
        </authorList>
    </citation>
    <scope>NUCLEOTIDE SEQUENCE</scope>
    <source>
        <strain evidence="9">CGMCC 1.15725</strain>
    </source>
</reference>
<proteinExistence type="inferred from homology"/>
<evidence type="ECO:0000313" key="10">
    <source>
        <dbReference type="Proteomes" id="UP000646365"/>
    </source>
</evidence>
<feature type="transmembrane region" description="Helical" evidence="7">
    <location>
        <begin position="120"/>
        <end position="141"/>
    </location>
</feature>
<dbReference type="AlphaFoldDB" id="A0A8J3E7C0"/>
<keyword evidence="3" id="KW-1003">Cell membrane</keyword>
<keyword evidence="10" id="KW-1185">Reference proteome</keyword>
<dbReference type="InterPro" id="IPR000515">
    <property type="entry name" value="MetI-like"/>
</dbReference>
<dbReference type="Gene3D" id="1.10.3720.10">
    <property type="entry name" value="MetI-like"/>
    <property type="match status" value="1"/>
</dbReference>